<evidence type="ECO:0000313" key="1">
    <source>
        <dbReference type="EMBL" id="CAL1271957.1"/>
    </source>
</evidence>
<dbReference type="EMBL" id="CAXIEN010000057">
    <property type="protein sequence ID" value="CAL1271957.1"/>
    <property type="molecule type" value="Genomic_DNA"/>
</dbReference>
<accession>A0AAV1ZKR2</accession>
<organism evidence="1 2">
    <name type="scientific">Larinioides sclopetarius</name>
    <dbReference type="NCBI Taxonomy" id="280406"/>
    <lineage>
        <taxon>Eukaryota</taxon>
        <taxon>Metazoa</taxon>
        <taxon>Ecdysozoa</taxon>
        <taxon>Arthropoda</taxon>
        <taxon>Chelicerata</taxon>
        <taxon>Arachnida</taxon>
        <taxon>Araneae</taxon>
        <taxon>Araneomorphae</taxon>
        <taxon>Entelegynae</taxon>
        <taxon>Araneoidea</taxon>
        <taxon>Araneidae</taxon>
        <taxon>Larinioides</taxon>
    </lineage>
</organism>
<dbReference type="Proteomes" id="UP001497382">
    <property type="component" value="Unassembled WGS sequence"/>
</dbReference>
<keyword evidence="2" id="KW-1185">Reference proteome</keyword>
<reference evidence="1 2" key="1">
    <citation type="submission" date="2024-04" db="EMBL/GenBank/DDBJ databases">
        <authorList>
            <person name="Rising A."/>
            <person name="Reimegard J."/>
            <person name="Sonavane S."/>
            <person name="Akerstrom W."/>
            <person name="Nylinder S."/>
            <person name="Hedman E."/>
            <person name="Kallberg Y."/>
        </authorList>
    </citation>
    <scope>NUCLEOTIDE SEQUENCE [LARGE SCALE GENOMIC DNA]</scope>
</reference>
<gene>
    <name evidence="1" type="ORF">LARSCL_LOCUS6116</name>
</gene>
<comment type="caution">
    <text evidence="1">The sequence shown here is derived from an EMBL/GenBank/DDBJ whole genome shotgun (WGS) entry which is preliminary data.</text>
</comment>
<evidence type="ECO:0000313" key="2">
    <source>
        <dbReference type="Proteomes" id="UP001497382"/>
    </source>
</evidence>
<protein>
    <submittedName>
        <fullName evidence="1">Uncharacterized protein</fullName>
    </submittedName>
</protein>
<proteinExistence type="predicted"/>
<dbReference type="AlphaFoldDB" id="A0AAV1ZKR2"/>
<name>A0AAV1ZKR2_9ARAC</name>
<sequence>MKCQYVLKQAPRSLVSGALMYYYSCFRSGSHMCLNQLERDKLNVRVPEKLKDVVHQQWMSSEMKAK</sequence>